<dbReference type="Proteomes" id="UP000299102">
    <property type="component" value="Unassembled WGS sequence"/>
</dbReference>
<feature type="region of interest" description="Disordered" evidence="1">
    <location>
        <begin position="1"/>
        <end position="26"/>
    </location>
</feature>
<comment type="caution">
    <text evidence="2">The sequence shown here is derived from an EMBL/GenBank/DDBJ whole genome shotgun (WGS) entry which is preliminary data.</text>
</comment>
<gene>
    <name evidence="2" type="ORF">EVAR_79687_1</name>
</gene>
<organism evidence="2 3">
    <name type="scientific">Eumeta variegata</name>
    <name type="common">Bagworm moth</name>
    <name type="synonym">Eumeta japonica</name>
    <dbReference type="NCBI Taxonomy" id="151549"/>
    <lineage>
        <taxon>Eukaryota</taxon>
        <taxon>Metazoa</taxon>
        <taxon>Ecdysozoa</taxon>
        <taxon>Arthropoda</taxon>
        <taxon>Hexapoda</taxon>
        <taxon>Insecta</taxon>
        <taxon>Pterygota</taxon>
        <taxon>Neoptera</taxon>
        <taxon>Endopterygota</taxon>
        <taxon>Lepidoptera</taxon>
        <taxon>Glossata</taxon>
        <taxon>Ditrysia</taxon>
        <taxon>Tineoidea</taxon>
        <taxon>Psychidae</taxon>
        <taxon>Oiketicinae</taxon>
        <taxon>Eumeta</taxon>
    </lineage>
</organism>
<protein>
    <submittedName>
        <fullName evidence="2">Uncharacterized protein</fullName>
    </submittedName>
</protein>
<evidence type="ECO:0000313" key="2">
    <source>
        <dbReference type="EMBL" id="GBP11007.1"/>
    </source>
</evidence>
<evidence type="ECO:0000256" key="1">
    <source>
        <dbReference type="SAM" id="MobiDB-lite"/>
    </source>
</evidence>
<reference evidence="2 3" key="1">
    <citation type="journal article" date="2019" name="Commun. Biol.">
        <title>The bagworm genome reveals a unique fibroin gene that provides high tensile strength.</title>
        <authorList>
            <person name="Kono N."/>
            <person name="Nakamura H."/>
            <person name="Ohtoshi R."/>
            <person name="Tomita M."/>
            <person name="Numata K."/>
            <person name="Arakawa K."/>
        </authorList>
    </citation>
    <scope>NUCLEOTIDE SEQUENCE [LARGE SCALE GENOMIC DNA]</scope>
</reference>
<accession>A0A4C1TC61</accession>
<keyword evidence="3" id="KW-1185">Reference proteome</keyword>
<dbReference type="EMBL" id="BGZK01000044">
    <property type="protein sequence ID" value="GBP11007.1"/>
    <property type="molecule type" value="Genomic_DNA"/>
</dbReference>
<dbReference type="AlphaFoldDB" id="A0A4C1TC61"/>
<feature type="compositionally biased region" description="Gly residues" evidence="1">
    <location>
        <begin position="14"/>
        <end position="26"/>
    </location>
</feature>
<proteinExistence type="predicted"/>
<name>A0A4C1TC61_EUMVA</name>
<evidence type="ECO:0000313" key="3">
    <source>
        <dbReference type="Proteomes" id="UP000299102"/>
    </source>
</evidence>
<sequence length="97" mass="10575">MSDPASFSGRRRPGAGGGGRARAGGGRSSTLLYIFFFCRKMDFRCAPDAQMRPECQSLYGRQEMLTIRSSGSRIVRKRFYCVGFRAGGSRAGASHAN</sequence>